<feature type="coiled-coil region" evidence="1">
    <location>
        <begin position="97"/>
        <end position="138"/>
    </location>
</feature>
<dbReference type="AlphaFoldDB" id="A0A3N0V6B8"/>
<evidence type="ECO:0000313" key="3">
    <source>
        <dbReference type="Proteomes" id="UP000275137"/>
    </source>
</evidence>
<keyword evidence="1" id="KW-0175">Coiled coil</keyword>
<evidence type="ECO:0000256" key="1">
    <source>
        <dbReference type="SAM" id="Coils"/>
    </source>
</evidence>
<comment type="caution">
    <text evidence="2">The sequence shown here is derived from an EMBL/GenBank/DDBJ whole genome shotgun (WGS) entry which is preliminary data.</text>
</comment>
<accession>A0A3N0V6B8</accession>
<dbReference type="Pfam" id="PF20567">
    <property type="entry name" value="DUF6776"/>
    <property type="match status" value="2"/>
</dbReference>
<dbReference type="Proteomes" id="UP000275137">
    <property type="component" value="Unassembled WGS sequence"/>
</dbReference>
<keyword evidence="3" id="KW-1185">Reference proteome</keyword>
<name>A0A3N0V6B8_9PROT</name>
<reference evidence="2 3" key="1">
    <citation type="submission" date="2018-10" db="EMBL/GenBank/DDBJ databases">
        <authorList>
            <person name="Chen W.-M."/>
        </authorList>
    </citation>
    <scope>NUCLEOTIDE SEQUENCE [LARGE SCALE GENOMIC DNA]</scope>
    <source>
        <strain evidence="2 3">H-5</strain>
    </source>
</reference>
<gene>
    <name evidence="2" type="ORF">ED236_02425</name>
</gene>
<proteinExistence type="predicted"/>
<sequence length="298" mass="32769">MRHGLFKSARVRDASASFSRAASTGYSRKDLKRMSAANAVVSTFDGPYLLRRCVQILALLAAGYLLARFSNQGISVSALELRLASVRQEAESSSDTVLQLKQKLEVQRIAIQKLSTQMQAMEQQRIALQQDLAFYKNIAGKADKSKQLLAKLQDMQQASATARLAVTTPPVTTAALATAGAALPATTPVTMEVKLRSFTVSRQDEPGQYRFSILLAKETQPTTAVQGELKLSLSGLEVDKPVNLDWTGEPLKVNFKQSQRLSGDMEIPEYWTGKKVRASLYEAGKAKATYRWVVRVPD</sequence>
<protein>
    <submittedName>
        <fullName evidence="2">Uncharacterized protein</fullName>
    </submittedName>
</protein>
<dbReference type="EMBL" id="RJVP01000001">
    <property type="protein sequence ID" value="ROH88336.1"/>
    <property type="molecule type" value="Genomic_DNA"/>
</dbReference>
<organism evidence="2 3">
    <name type="scientific">Pseudomethylobacillus aquaticus</name>
    <dbReference type="NCBI Taxonomy" id="2676064"/>
    <lineage>
        <taxon>Bacteria</taxon>
        <taxon>Pseudomonadati</taxon>
        <taxon>Pseudomonadota</taxon>
        <taxon>Betaproteobacteria</taxon>
        <taxon>Nitrosomonadales</taxon>
        <taxon>Methylophilaceae</taxon>
        <taxon>Pseudomethylobacillus</taxon>
    </lineage>
</organism>
<dbReference type="InterPro" id="IPR046703">
    <property type="entry name" value="DUF6776"/>
</dbReference>
<evidence type="ECO:0000313" key="2">
    <source>
        <dbReference type="EMBL" id="ROH88336.1"/>
    </source>
</evidence>